<evidence type="ECO:0000313" key="2">
    <source>
        <dbReference type="Proteomes" id="UP001179647"/>
    </source>
</evidence>
<dbReference type="KEGG" id="vie:OL234_05640"/>
<keyword evidence="2" id="KW-1185">Reference proteome</keyword>
<name>A0AAF0CTA4_9ENTE</name>
<evidence type="ECO:0000313" key="1">
    <source>
        <dbReference type="EMBL" id="WEG72469.1"/>
    </source>
</evidence>
<protein>
    <submittedName>
        <fullName evidence="1">Uncharacterized protein</fullName>
    </submittedName>
</protein>
<accession>A0AAF0CTA4</accession>
<gene>
    <name evidence="1" type="ORF">OL234_05640</name>
</gene>
<dbReference type="RefSeq" id="WP_275468272.1">
    <property type="nucleotide sequence ID" value="NZ_CP110232.1"/>
</dbReference>
<dbReference type="AlphaFoldDB" id="A0AAF0CTA4"/>
<dbReference type="Proteomes" id="UP001179647">
    <property type="component" value="Chromosome"/>
</dbReference>
<dbReference type="EMBL" id="CP110232">
    <property type="protein sequence ID" value="WEG72469.1"/>
    <property type="molecule type" value="Genomic_DNA"/>
</dbReference>
<organism evidence="1 2">
    <name type="scientific">Vagococcus intermedius</name>
    <dbReference type="NCBI Taxonomy" id="2991418"/>
    <lineage>
        <taxon>Bacteria</taxon>
        <taxon>Bacillati</taxon>
        <taxon>Bacillota</taxon>
        <taxon>Bacilli</taxon>
        <taxon>Lactobacillales</taxon>
        <taxon>Enterococcaceae</taxon>
        <taxon>Vagococcus</taxon>
    </lineage>
</organism>
<reference evidence="1" key="1">
    <citation type="submission" date="2022-10" db="EMBL/GenBank/DDBJ databases">
        <title>Vagococcus sp. isolated from poultry meat.</title>
        <authorList>
            <person name="Johansson P."/>
            <person name="Bjorkroth J."/>
        </authorList>
    </citation>
    <scope>NUCLEOTIDE SEQUENCE</scope>
    <source>
        <strain evidence="1">STAA11</strain>
    </source>
</reference>
<sequence>MVEEFWKDMSLYEVEFTIKGSKNKRFISGTLDDTVETITNYFNLFMKNREIAEVQVHEISRYGWIKK</sequence>
<proteinExistence type="predicted"/>